<accession>A0A4Y2BI09</accession>
<proteinExistence type="predicted"/>
<evidence type="ECO:0000313" key="1">
    <source>
        <dbReference type="EMBL" id="GBL91583.1"/>
    </source>
</evidence>
<gene>
    <name evidence="1" type="ORF">AVEN_153164_1</name>
</gene>
<organism evidence="1 2">
    <name type="scientific">Araneus ventricosus</name>
    <name type="common">Orbweaver spider</name>
    <name type="synonym">Epeira ventricosa</name>
    <dbReference type="NCBI Taxonomy" id="182803"/>
    <lineage>
        <taxon>Eukaryota</taxon>
        <taxon>Metazoa</taxon>
        <taxon>Ecdysozoa</taxon>
        <taxon>Arthropoda</taxon>
        <taxon>Chelicerata</taxon>
        <taxon>Arachnida</taxon>
        <taxon>Araneae</taxon>
        <taxon>Araneomorphae</taxon>
        <taxon>Entelegynae</taxon>
        <taxon>Araneoidea</taxon>
        <taxon>Araneidae</taxon>
        <taxon>Araneus</taxon>
    </lineage>
</organism>
<reference evidence="1 2" key="1">
    <citation type="journal article" date="2019" name="Sci. Rep.">
        <title>Orb-weaving spider Araneus ventricosus genome elucidates the spidroin gene catalogue.</title>
        <authorList>
            <person name="Kono N."/>
            <person name="Nakamura H."/>
            <person name="Ohtoshi R."/>
            <person name="Moran D.A.P."/>
            <person name="Shinohara A."/>
            <person name="Yoshida Y."/>
            <person name="Fujiwara M."/>
            <person name="Mori M."/>
            <person name="Tomita M."/>
            <person name="Arakawa K."/>
        </authorList>
    </citation>
    <scope>NUCLEOTIDE SEQUENCE [LARGE SCALE GENOMIC DNA]</scope>
</reference>
<dbReference type="AlphaFoldDB" id="A0A4Y2BI09"/>
<name>A0A4Y2BI09_ARAVE</name>
<comment type="caution">
    <text evidence="1">The sequence shown here is derived from an EMBL/GenBank/DDBJ whole genome shotgun (WGS) entry which is preliminary data.</text>
</comment>
<dbReference type="Proteomes" id="UP000499080">
    <property type="component" value="Unassembled WGS sequence"/>
</dbReference>
<dbReference type="EMBL" id="BGPR01083478">
    <property type="protein sequence ID" value="GBL91583.1"/>
    <property type="molecule type" value="Genomic_DNA"/>
</dbReference>
<protein>
    <submittedName>
        <fullName evidence="1">Uncharacterized protein</fullName>
    </submittedName>
</protein>
<evidence type="ECO:0000313" key="2">
    <source>
        <dbReference type="Proteomes" id="UP000499080"/>
    </source>
</evidence>
<sequence length="90" mass="10522">MSLIGIAYMNFNKFSTDDRRTSFGRKCQRRLFITQVEMSLTGHKPYELPMISADEHDLFGRRKCQKTFITGGNVTDKDMSLYERSKSFQL</sequence>
<keyword evidence="2" id="KW-1185">Reference proteome</keyword>